<feature type="signal peptide" evidence="1">
    <location>
        <begin position="1"/>
        <end position="26"/>
    </location>
</feature>
<dbReference type="InterPro" id="IPR053168">
    <property type="entry name" value="Glutamic_endopeptidase"/>
</dbReference>
<keyword evidence="4" id="KW-1185">Reference proteome</keyword>
<dbReference type="Gene3D" id="3.90.1320.10">
    <property type="entry name" value="Outer-capsid protein sigma 3, large lobe"/>
    <property type="match status" value="1"/>
</dbReference>
<dbReference type="PANTHER" id="PTHR31589">
    <property type="entry name" value="PROTEIN, PUTATIVE (DUF239)-RELATED-RELATED"/>
    <property type="match status" value="1"/>
</dbReference>
<comment type="caution">
    <text evidence="3">The sequence shown here is derived from an EMBL/GenBank/DDBJ whole genome shotgun (WGS) entry which is preliminary data.</text>
</comment>
<dbReference type="Pfam" id="PF03080">
    <property type="entry name" value="Neprosin"/>
    <property type="match status" value="1"/>
</dbReference>
<evidence type="ECO:0000259" key="2">
    <source>
        <dbReference type="PROSITE" id="PS52045"/>
    </source>
</evidence>
<dbReference type="Proteomes" id="UP000447434">
    <property type="component" value="Chromosome 18"/>
</dbReference>
<feature type="domain" description="Neprosin PEP catalytic" evidence="2">
    <location>
        <begin position="145"/>
        <end position="400"/>
    </location>
</feature>
<dbReference type="AlphaFoldDB" id="A0A6A4NNP1"/>
<dbReference type="PROSITE" id="PS52045">
    <property type="entry name" value="NEPROSIN_PEP_CD"/>
    <property type="match status" value="1"/>
</dbReference>
<gene>
    <name evidence="3" type="ORF">Lalb_Chr18g0046331</name>
</gene>
<keyword evidence="1" id="KW-0732">Signal</keyword>
<sequence>MTGPTIHMSMFFVVLLFFVKSNVCRAIENQTNELDKLSRIRAQLEKINKPAVKTINSPDGDIIDCVLFHDQPAFDLPELKDQNTTLELPEWPMGFNNTEDTTIGIESIQLWSTTGEECPEGTIPILRTTEQHLLRESNMTRFGQKIVREGHEYATTYTKKDQYYGAKTYVNVWAPITSRDEFSLAQMWLYSGAYKTKDLNTIEVGWQVFPKKYGGNNPRLFAFWTRDAYQSTGCYNLLCPGFVQVNKRIALGAAITPISSYNGKQFEIKLMVWKDPKHENWWLSFGLGILIGYWPSSLFTRLKSHAEVMQFGGEITNFAVNGHTTTQMGSGNFAEKGFTKAAFFKNLEFVNSFNELFPIPVTNLETNADHPNCYDIRVLSNKFYDTHFYYGGPGKNPRCP</sequence>
<accession>A0A6A4NNP1</accession>
<dbReference type="Pfam" id="PF14365">
    <property type="entry name" value="Neprosin_AP"/>
    <property type="match status" value="1"/>
</dbReference>
<protein>
    <submittedName>
        <fullName evidence="3">Putative neprosin</fullName>
    </submittedName>
</protein>
<dbReference type="InterPro" id="IPR025521">
    <property type="entry name" value="Neprosin_propep"/>
</dbReference>
<proteinExistence type="predicted"/>
<evidence type="ECO:0000313" key="4">
    <source>
        <dbReference type="Proteomes" id="UP000447434"/>
    </source>
</evidence>
<feature type="chain" id="PRO_5025571217" evidence="1">
    <location>
        <begin position="27"/>
        <end position="400"/>
    </location>
</feature>
<dbReference type="EMBL" id="WOCE01000018">
    <property type="protein sequence ID" value="KAE9593743.1"/>
    <property type="molecule type" value="Genomic_DNA"/>
</dbReference>
<name>A0A6A4NNP1_LUPAL</name>
<dbReference type="OrthoDB" id="1858978at2759"/>
<evidence type="ECO:0000313" key="3">
    <source>
        <dbReference type="EMBL" id="KAE9593743.1"/>
    </source>
</evidence>
<reference evidence="4" key="1">
    <citation type="journal article" date="2020" name="Nat. Commun.">
        <title>Genome sequence of the cluster root forming white lupin.</title>
        <authorList>
            <person name="Hufnagel B."/>
            <person name="Marques A."/>
            <person name="Soriano A."/>
            <person name="Marques L."/>
            <person name="Divol F."/>
            <person name="Doumas P."/>
            <person name="Sallet E."/>
            <person name="Mancinotti D."/>
            <person name="Carrere S."/>
            <person name="Marande W."/>
            <person name="Arribat S."/>
            <person name="Keller J."/>
            <person name="Huneau C."/>
            <person name="Blein T."/>
            <person name="Aime D."/>
            <person name="Laguerre M."/>
            <person name="Taylor J."/>
            <person name="Schubert V."/>
            <person name="Nelson M."/>
            <person name="Geu-Flores F."/>
            <person name="Crespi M."/>
            <person name="Gallardo-Guerrero K."/>
            <person name="Delaux P.-M."/>
            <person name="Salse J."/>
            <person name="Berges H."/>
            <person name="Guyot R."/>
            <person name="Gouzy J."/>
            <person name="Peret B."/>
        </authorList>
    </citation>
    <scope>NUCLEOTIDE SEQUENCE [LARGE SCALE GENOMIC DNA]</scope>
    <source>
        <strain evidence="4">cv. Amiga</strain>
    </source>
</reference>
<dbReference type="InterPro" id="IPR004314">
    <property type="entry name" value="Neprosin"/>
</dbReference>
<dbReference type="PANTHER" id="PTHR31589:SF98">
    <property type="entry name" value="LIGASE, PUTATIVE (DUF239)-RELATED"/>
    <property type="match status" value="1"/>
</dbReference>
<organism evidence="3 4">
    <name type="scientific">Lupinus albus</name>
    <name type="common">White lupine</name>
    <name type="synonym">Lupinus termis</name>
    <dbReference type="NCBI Taxonomy" id="3870"/>
    <lineage>
        <taxon>Eukaryota</taxon>
        <taxon>Viridiplantae</taxon>
        <taxon>Streptophyta</taxon>
        <taxon>Embryophyta</taxon>
        <taxon>Tracheophyta</taxon>
        <taxon>Spermatophyta</taxon>
        <taxon>Magnoliopsida</taxon>
        <taxon>eudicotyledons</taxon>
        <taxon>Gunneridae</taxon>
        <taxon>Pentapetalae</taxon>
        <taxon>rosids</taxon>
        <taxon>fabids</taxon>
        <taxon>Fabales</taxon>
        <taxon>Fabaceae</taxon>
        <taxon>Papilionoideae</taxon>
        <taxon>50 kb inversion clade</taxon>
        <taxon>genistoids sensu lato</taxon>
        <taxon>core genistoids</taxon>
        <taxon>Genisteae</taxon>
        <taxon>Lupinus</taxon>
    </lineage>
</organism>
<evidence type="ECO:0000256" key="1">
    <source>
        <dbReference type="SAM" id="SignalP"/>
    </source>
</evidence>